<keyword evidence="4" id="KW-0378">Hydrolase</keyword>
<feature type="region of interest" description="Disordered" evidence="11">
    <location>
        <begin position="433"/>
        <end position="464"/>
    </location>
</feature>
<dbReference type="InterPro" id="IPR014001">
    <property type="entry name" value="Helicase_ATP-bd"/>
</dbReference>
<reference evidence="15 16" key="1">
    <citation type="submission" date="2024-06" db="EMBL/GenBank/DDBJ databases">
        <authorList>
            <person name="Pan Q."/>
            <person name="Wen M."/>
            <person name="Jouanno E."/>
            <person name="Zahm M."/>
            <person name="Klopp C."/>
            <person name="Cabau C."/>
            <person name="Louis A."/>
            <person name="Berthelot C."/>
            <person name="Parey E."/>
            <person name="Roest Crollius H."/>
            <person name="Montfort J."/>
            <person name="Robinson-Rechavi M."/>
            <person name="Bouchez O."/>
            <person name="Lampietro C."/>
            <person name="Lopez Roques C."/>
            <person name="Donnadieu C."/>
            <person name="Postlethwait J."/>
            <person name="Bobe J."/>
            <person name="Verreycken H."/>
            <person name="Guiguen Y."/>
        </authorList>
    </citation>
    <scope>NUCLEOTIDE SEQUENCE [LARGE SCALE GENOMIC DNA]</scope>
    <source>
        <strain evidence="15">Up_M1</strain>
        <tissue evidence="15">Testis</tissue>
    </source>
</reference>
<name>A0ABD0WL56_UMBPY</name>
<keyword evidence="5" id="KW-0347">Helicase</keyword>
<organism evidence="15 16">
    <name type="scientific">Umbra pygmaea</name>
    <name type="common">Eastern mudminnow</name>
    <dbReference type="NCBI Taxonomy" id="75934"/>
    <lineage>
        <taxon>Eukaryota</taxon>
        <taxon>Metazoa</taxon>
        <taxon>Chordata</taxon>
        <taxon>Craniata</taxon>
        <taxon>Vertebrata</taxon>
        <taxon>Euteleostomi</taxon>
        <taxon>Actinopterygii</taxon>
        <taxon>Neopterygii</taxon>
        <taxon>Teleostei</taxon>
        <taxon>Protacanthopterygii</taxon>
        <taxon>Esociformes</taxon>
        <taxon>Umbridae</taxon>
        <taxon>Umbra</taxon>
    </lineage>
</organism>
<evidence type="ECO:0000256" key="10">
    <source>
        <dbReference type="ARBA" id="ARBA00034808"/>
    </source>
</evidence>
<dbReference type="Pfam" id="PF01612">
    <property type="entry name" value="DNA_pol_A_exo1"/>
    <property type="match status" value="1"/>
</dbReference>
<feature type="region of interest" description="Disordered" evidence="11">
    <location>
        <begin position="1"/>
        <end position="25"/>
    </location>
</feature>
<dbReference type="Proteomes" id="UP001557470">
    <property type="component" value="Unassembled WGS sequence"/>
</dbReference>
<dbReference type="GO" id="GO:0003677">
    <property type="term" value="F:DNA binding"/>
    <property type="evidence" value="ECO:0007669"/>
    <property type="project" value="UniProtKB-KW"/>
</dbReference>
<dbReference type="InterPro" id="IPR018982">
    <property type="entry name" value="RQC_domain"/>
</dbReference>
<dbReference type="FunFam" id="3.40.50.300:FF:001023">
    <property type="entry name" value="Werner syndrome RecQ like helicase"/>
    <property type="match status" value="1"/>
</dbReference>
<dbReference type="SMART" id="SM00341">
    <property type="entry name" value="HRDC"/>
    <property type="match status" value="1"/>
</dbReference>
<dbReference type="NCBIfam" id="TIGR00614">
    <property type="entry name" value="recQ_fam"/>
    <property type="match status" value="1"/>
</dbReference>
<dbReference type="CDD" id="cd06141">
    <property type="entry name" value="WRN_exo"/>
    <property type="match status" value="1"/>
</dbReference>
<dbReference type="Pfam" id="PF00570">
    <property type="entry name" value="HRDC"/>
    <property type="match status" value="1"/>
</dbReference>
<dbReference type="FunFam" id="1.10.150.80:FF:000005">
    <property type="entry name" value="Werner syndrome ATP-dependent helicase homolog"/>
    <property type="match status" value="1"/>
</dbReference>
<dbReference type="EC" id="5.6.2.4" evidence="10"/>
<dbReference type="Pfam" id="PF16124">
    <property type="entry name" value="RecQ_Zn_bind"/>
    <property type="match status" value="1"/>
</dbReference>
<keyword evidence="7" id="KW-0238">DNA-binding</keyword>
<dbReference type="SUPFAM" id="SSF46785">
    <property type="entry name" value="Winged helix' DNA-binding domain"/>
    <property type="match status" value="1"/>
</dbReference>
<dbReference type="Pfam" id="PF09382">
    <property type="entry name" value="RQC"/>
    <property type="match status" value="1"/>
</dbReference>
<dbReference type="SUPFAM" id="SSF53098">
    <property type="entry name" value="Ribonuclease H-like"/>
    <property type="match status" value="1"/>
</dbReference>
<dbReference type="SMART" id="SM00956">
    <property type="entry name" value="RQC"/>
    <property type="match status" value="1"/>
</dbReference>
<dbReference type="InterPro" id="IPR002121">
    <property type="entry name" value="HRDC_dom"/>
</dbReference>
<evidence type="ECO:0000256" key="3">
    <source>
        <dbReference type="ARBA" id="ARBA00022741"/>
    </source>
</evidence>
<comment type="cofactor">
    <cofactor evidence="1">
        <name>Zn(2+)</name>
        <dbReference type="ChEBI" id="CHEBI:29105"/>
    </cofactor>
</comment>
<gene>
    <name evidence="15" type="ORF">UPYG_G00275380</name>
</gene>
<feature type="compositionally biased region" description="Basic and acidic residues" evidence="11">
    <location>
        <begin position="1"/>
        <end position="21"/>
    </location>
</feature>
<dbReference type="Pfam" id="PF00270">
    <property type="entry name" value="DEAD"/>
    <property type="match status" value="1"/>
</dbReference>
<evidence type="ECO:0000256" key="11">
    <source>
        <dbReference type="SAM" id="MobiDB-lite"/>
    </source>
</evidence>
<dbReference type="InterPro" id="IPR036388">
    <property type="entry name" value="WH-like_DNA-bd_sf"/>
</dbReference>
<proteinExistence type="inferred from homology"/>
<dbReference type="SMART" id="SM00487">
    <property type="entry name" value="DEXDc"/>
    <property type="match status" value="1"/>
</dbReference>
<dbReference type="Gene3D" id="1.10.10.10">
    <property type="entry name" value="Winged helix-like DNA-binding domain superfamily/Winged helix DNA-binding domain"/>
    <property type="match status" value="1"/>
</dbReference>
<accession>A0ABD0WL56</accession>
<dbReference type="FunFam" id="3.40.50.300:FF:000941">
    <property type="entry name" value="Werner syndrome RecQ like helicase"/>
    <property type="match status" value="1"/>
</dbReference>
<evidence type="ECO:0000259" key="13">
    <source>
        <dbReference type="PROSITE" id="PS51192"/>
    </source>
</evidence>
<dbReference type="PANTHER" id="PTHR13710:SF120">
    <property type="entry name" value="BIFUNCTIONAL 3'-5' EXONUCLEASE_ATP-DEPENDENT HELICASE WRN"/>
    <property type="match status" value="1"/>
</dbReference>
<dbReference type="EMBL" id="JAGEUA010000009">
    <property type="protein sequence ID" value="KAL0964992.1"/>
    <property type="molecule type" value="Genomic_DNA"/>
</dbReference>
<dbReference type="SUPFAM" id="SSF47819">
    <property type="entry name" value="HRDC-like"/>
    <property type="match status" value="1"/>
</dbReference>
<dbReference type="InterPro" id="IPR011545">
    <property type="entry name" value="DEAD/DEAH_box_helicase_dom"/>
</dbReference>
<feature type="domain" description="Helicase ATP-binding" evidence="13">
    <location>
        <begin position="494"/>
        <end position="660"/>
    </location>
</feature>
<feature type="compositionally biased region" description="Polar residues" evidence="11">
    <location>
        <begin position="298"/>
        <end position="328"/>
    </location>
</feature>
<feature type="compositionally biased region" description="Basic residues" evidence="11">
    <location>
        <begin position="1453"/>
        <end position="1463"/>
    </location>
</feature>
<dbReference type="InterPro" id="IPR032284">
    <property type="entry name" value="RecQ_Zn-bd"/>
</dbReference>
<dbReference type="SMART" id="SM00474">
    <property type="entry name" value="35EXOc"/>
    <property type="match status" value="1"/>
</dbReference>
<dbReference type="InterPro" id="IPR036390">
    <property type="entry name" value="WH_DNA-bd_sf"/>
</dbReference>
<evidence type="ECO:0000256" key="7">
    <source>
        <dbReference type="ARBA" id="ARBA00023125"/>
    </source>
</evidence>
<feature type="compositionally biased region" description="Acidic residues" evidence="11">
    <location>
        <begin position="447"/>
        <end position="462"/>
    </location>
</feature>
<comment type="caution">
    <text evidence="15">The sequence shown here is derived from an EMBL/GenBank/DDBJ whole genome shotgun (WGS) entry which is preliminary data.</text>
</comment>
<protein>
    <recommendedName>
        <fullName evidence="10">DNA 3'-5' helicase</fullName>
        <ecNumber evidence="10">5.6.2.4</ecNumber>
    </recommendedName>
</protein>
<dbReference type="InterPro" id="IPR027417">
    <property type="entry name" value="P-loop_NTPase"/>
</dbReference>
<evidence type="ECO:0000256" key="8">
    <source>
        <dbReference type="ARBA" id="ARBA00023235"/>
    </source>
</evidence>
<dbReference type="Gene3D" id="3.40.50.300">
    <property type="entry name" value="P-loop containing nucleotide triphosphate hydrolases"/>
    <property type="match status" value="2"/>
</dbReference>
<dbReference type="InterPro" id="IPR036397">
    <property type="entry name" value="RNaseH_sf"/>
</dbReference>
<dbReference type="InterPro" id="IPR012337">
    <property type="entry name" value="RNaseH-like_sf"/>
</dbReference>
<dbReference type="Gene3D" id="1.10.150.80">
    <property type="entry name" value="HRDC domain"/>
    <property type="match status" value="1"/>
</dbReference>
<feature type="region of interest" description="Disordered" evidence="11">
    <location>
        <begin position="1167"/>
        <end position="1189"/>
    </location>
</feature>
<feature type="domain" description="HRDC" evidence="12">
    <location>
        <begin position="1086"/>
        <end position="1165"/>
    </location>
</feature>
<evidence type="ECO:0000256" key="1">
    <source>
        <dbReference type="ARBA" id="ARBA00001947"/>
    </source>
</evidence>
<evidence type="ECO:0000259" key="14">
    <source>
        <dbReference type="PROSITE" id="PS51194"/>
    </source>
</evidence>
<keyword evidence="3" id="KW-0547">Nucleotide-binding</keyword>
<dbReference type="InterPro" id="IPR010997">
    <property type="entry name" value="HRDC-like_sf"/>
</dbReference>
<dbReference type="GO" id="GO:0043138">
    <property type="term" value="F:3'-5' DNA helicase activity"/>
    <property type="evidence" value="ECO:0007669"/>
    <property type="project" value="UniProtKB-EC"/>
</dbReference>
<dbReference type="CDD" id="cd18794">
    <property type="entry name" value="SF2_C_RecQ"/>
    <property type="match status" value="1"/>
</dbReference>
<evidence type="ECO:0000313" key="15">
    <source>
        <dbReference type="EMBL" id="KAL0964992.1"/>
    </source>
</evidence>
<dbReference type="GO" id="GO:0005524">
    <property type="term" value="F:ATP binding"/>
    <property type="evidence" value="ECO:0007669"/>
    <property type="project" value="UniProtKB-KW"/>
</dbReference>
<dbReference type="Pfam" id="PF14493">
    <property type="entry name" value="HTH_40"/>
    <property type="match status" value="1"/>
</dbReference>
<feature type="domain" description="Helicase C-terminal" evidence="14">
    <location>
        <begin position="682"/>
        <end position="836"/>
    </location>
</feature>
<feature type="compositionally biased region" description="Polar residues" evidence="11">
    <location>
        <begin position="1418"/>
        <end position="1429"/>
    </location>
</feature>
<feature type="region of interest" description="Disordered" evidence="11">
    <location>
        <begin position="1368"/>
        <end position="1463"/>
    </location>
</feature>
<feature type="region of interest" description="Disordered" evidence="11">
    <location>
        <begin position="284"/>
        <end position="328"/>
    </location>
</feature>
<dbReference type="PROSITE" id="PS51192">
    <property type="entry name" value="HELICASE_ATP_BIND_1"/>
    <property type="match status" value="1"/>
</dbReference>
<dbReference type="PROSITE" id="PS50967">
    <property type="entry name" value="HRDC"/>
    <property type="match status" value="1"/>
</dbReference>
<keyword evidence="8" id="KW-0413">Isomerase</keyword>
<dbReference type="SUPFAM" id="SSF52540">
    <property type="entry name" value="P-loop containing nucleoside triphosphate hydrolases"/>
    <property type="match status" value="1"/>
</dbReference>
<evidence type="ECO:0000256" key="6">
    <source>
        <dbReference type="ARBA" id="ARBA00022840"/>
    </source>
</evidence>
<dbReference type="Pfam" id="PF00271">
    <property type="entry name" value="Helicase_C"/>
    <property type="match status" value="1"/>
</dbReference>
<sequence length="1463" mass="163271">MTDRNLPEWMSKRERTQKEAHNQQVQTGPYKQNLLDDDLPYLEFTGTVIFSQEKNDCSFLSEDLRSSLSPGSAVGFDIEWPPSFTTGQPKKVALVQLCASEEKCYLFHLSTMSKFPPGLKMFLEDENIQKVGVGIEGDTWKLLSDFDVKLKNFVELGDLANQRLRCGEKWSLDGLVKHLFKKRLSKQKDVRCSKWDDFELSEEQKRYAATDAYAGLIIHNKLHDMDPGVVSQSGLKDRLSQMAREMEELAGSTPEFKDIQRAKILVDELHVSLHKVRDLLLNKKTQTPQRLSPGPPITQLSSPDRTDTTNGPRIQDQGSSTDDQLNHSNIDFVNVPEPLKESCKPTNLPVPEPIEDARRASDHQREFINSLDVSEYELEMLERQARLEELEEQSTQHFQKTNENDLNDSAEMLYELGSDDELESEMLQCVEEMERLSQQKKPRPCSEEEDEDIEEEDEEEFDSSLPAPLPEQIKCLKMYFGHSRFKPVQWKVICSVLKEKRDNLVVMATGYGKSLCFQYPPVYCVGISIVISPLIALMEDQVLQLKMSNIPACFLGSAQTTNVLSGLKQGQYRVVYMTPEYCSGNVSLLVQLNQSIGICLIAVDEAHCISEWGHDFRGAYRTLGSLKRSLPDVPIVALTATASPSIREDIVKSLNLQRPVVTCTSFDRPNLYLDVSRKSGGVFQDMKSFLKKNAGGDYEFEGSCIVYCPSRKEAERVSASLTSLGVACGVYHAGLSIKLRRETQHRFMRDEIQCIVATVAFGMGINKPDIRKVIHYGAPKEMESYYQEIGRAGRDGLPSACHVLWALADLQLNRFLINQVASSKFRGYKLKMMGKMDVYLNSSKCRRRLILSHFEDKQLRKVTSGIMGTHQCCDNCRSGAVNKVSGNEPVDGRRQDYGALAFQLMGAVGAMGERFGSSVPILFLRGSYSQRVPEQHRRHPLFGAGKGVSEACWKALLRALVNEEYLMEASGASKFCILCKITLKGRKWLSQAGNEKHRTLLLQSSDPELNTWAAQRLRPVPAPSTTEACRKQSTDPQINGLNVFSRSVKTQSFQKSEISSCRTPNTLLSQGATPKTQPAPISARELEMQTLLYAKLVAERQKLASEKDIPPAILATNKILLDLAKIRPCTVSSLKQVDGVSEAKSSMLAPLLKSIASFCEVHNLKVESSSPPTTPGPEAGVGAVSQRTSGSSLPNSISITYRLFQEEGHSLMQVSNIRSLPMAVLESQLIQAFRANHPLATERAGLTAAVRATITRIIQSHPINSDLSDIKAIRSRIPEDISTFLIQLTVELLQREGVPTAPPAVSSSLQPPELTWIEPNKVVRNISVHKPVRAEHVLLQPGHVQPDPVPEEMEDSEDISMEEDDLFRDLPMPEDQGDSPRGSVAVPSTPECASVTPQTGNVKLVPRFQEQLDEDTQELFSDSPPQLVSQPVKRKLPDWAEVPKGLSSSACTKKTKKKKGLFS</sequence>
<evidence type="ECO:0000313" key="16">
    <source>
        <dbReference type="Proteomes" id="UP001557470"/>
    </source>
</evidence>
<dbReference type="InterPro" id="IPR004589">
    <property type="entry name" value="DNA_helicase_ATP-dep_RecQ"/>
</dbReference>
<dbReference type="InterPro" id="IPR002562">
    <property type="entry name" value="3'-5'_exonuclease_dom"/>
</dbReference>
<comment type="catalytic activity">
    <reaction evidence="9">
        <text>Couples ATP hydrolysis with the unwinding of duplex DNA by translocating in the 3'-5' direction.</text>
        <dbReference type="EC" id="5.6.2.4"/>
    </reaction>
</comment>
<keyword evidence="6" id="KW-0067">ATP-binding</keyword>
<comment type="similarity">
    <text evidence="2">Belongs to the helicase family. RecQ subfamily.</text>
</comment>
<dbReference type="InterPro" id="IPR001650">
    <property type="entry name" value="Helicase_C-like"/>
</dbReference>
<evidence type="ECO:0000256" key="9">
    <source>
        <dbReference type="ARBA" id="ARBA00034617"/>
    </source>
</evidence>
<dbReference type="InterPro" id="IPR044876">
    <property type="entry name" value="HRDC_dom_sf"/>
</dbReference>
<keyword evidence="16" id="KW-1185">Reference proteome</keyword>
<dbReference type="Gene3D" id="3.30.420.10">
    <property type="entry name" value="Ribonuclease H-like superfamily/Ribonuclease H"/>
    <property type="match status" value="1"/>
</dbReference>
<evidence type="ECO:0000259" key="12">
    <source>
        <dbReference type="PROSITE" id="PS50967"/>
    </source>
</evidence>
<dbReference type="PROSITE" id="PS51194">
    <property type="entry name" value="HELICASE_CTER"/>
    <property type="match status" value="1"/>
</dbReference>
<dbReference type="GO" id="GO:0016787">
    <property type="term" value="F:hydrolase activity"/>
    <property type="evidence" value="ECO:0007669"/>
    <property type="project" value="UniProtKB-KW"/>
</dbReference>
<dbReference type="InterPro" id="IPR029491">
    <property type="entry name" value="Helicase_HTH"/>
</dbReference>
<evidence type="ECO:0000256" key="5">
    <source>
        <dbReference type="ARBA" id="ARBA00022806"/>
    </source>
</evidence>
<dbReference type="SMART" id="SM00490">
    <property type="entry name" value="HELICc"/>
    <property type="match status" value="1"/>
</dbReference>
<evidence type="ECO:0000256" key="2">
    <source>
        <dbReference type="ARBA" id="ARBA00005446"/>
    </source>
</evidence>
<dbReference type="PANTHER" id="PTHR13710">
    <property type="entry name" value="DNA HELICASE RECQ FAMILY MEMBER"/>
    <property type="match status" value="1"/>
</dbReference>
<evidence type="ECO:0000256" key="4">
    <source>
        <dbReference type="ARBA" id="ARBA00022801"/>
    </source>
</evidence>